<dbReference type="AlphaFoldDB" id="A7RF57"/>
<reference evidence="1 2" key="1">
    <citation type="journal article" date="2007" name="Science">
        <title>Sea anemone genome reveals ancestral eumetazoan gene repertoire and genomic organization.</title>
        <authorList>
            <person name="Putnam N.H."/>
            <person name="Srivastava M."/>
            <person name="Hellsten U."/>
            <person name="Dirks B."/>
            <person name="Chapman J."/>
            <person name="Salamov A."/>
            <person name="Terry A."/>
            <person name="Shapiro H."/>
            <person name="Lindquist E."/>
            <person name="Kapitonov V.V."/>
            <person name="Jurka J."/>
            <person name="Genikhovich G."/>
            <person name="Grigoriev I.V."/>
            <person name="Lucas S.M."/>
            <person name="Steele R.E."/>
            <person name="Finnerty J.R."/>
            <person name="Technau U."/>
            <person name="Martindale M.Q."/>
            <person name="Rokhsar D.S."/>
        </authorList>
    </citation>
    <scope>NUCLEOTIDE SEQUENCE [LARGE SCALE GENOMIC DNA]</scope>
    <source>
        <strain evidence="2">CH2 X CH6</strain>
    </source>
</reference>
<dbReference type="PhylomeDB" id="A7RF57"/>
<dbReference type="InParanoid" id="A7RF57"/>
<dbReference type="OMA" id="KHEDFMC"/>
<dbReference type="Proteomes" id="UP000001593">
    <property type="component" value="Unassembled WGS sequence"/>
</dbReference>
<accession>A7RF57</accession>
<dbReference type="eggNOG" id="ENOG502QVWC">
    <property type="taxonomic scope" value="Eukaryota"/>
</dbReference>
<gene>
    <name evidence="1" type="ORF">NEMVEDRAFT_v1g196291</name>
</gene>
<evidence type="ECO:0000313" key="1">
    <source>
        <dbReference type="EMBL" id="EDO50038.1"/>
    </source>
</evidence>
<keyword evidence="2" id="KW-1185">Reference proteome</keyword>
<sequence>MARLLECDIDVVDGKSSKQKDWTSLVGSDKKKLMKFLPEKLKSMNILFDETKSEVIKLWEDFHSLYLLICCANADETTPDSIHQKAKAWIELFSKLGAKRVGYGNARVTPYMHAVPYHIPQFILSHGPIIQFSGQGVEKNNDDAKRIYYQKSNKWDAAKDILLLESRQKSLEHHEREKRKYVKRNEEWWNSKILDSRKRRRNTESNYTATTSNTLDE</sequence>
<evidence type="ECO:0000313" key="2">
    <source>
        <dbReference type="Proteomes" id="UP000001593"/>
    </source>
</evidence>
<dbReference type="EMBL" id="DS469507">
    <property type="protein sequence ID" value="EDO50038.1"/>
    <property type="molecule type" value="Genomic_DNA"/>
</dbReference>
<organism evidence="1 2">
    <name type="scientific">Nematostella vectensis</name>
    <name type="common">Starlet sea anemone</name>
    <dbReference type="NCBI Taxonomy" id="45351"/>
    <lineage>
        <taxon>Eukaryota</taxon>
        <taxon>Metazoa</taxon>
        <taxon>Cnidaria</taxon>
        <taxon>Anthozoa</taxon>
        <taxon>Hexacorallia</taxon>
        <taxon>Actiniaria</taxon>
        <taxon>Edwardsiidae</taxon>
        <taxon>Nematostella</taxon>
    </lineage>
</organism>
<name>A7RF57_NEMVE</name>
<proteinExistence type="predicted"/>
<protein>
    <submittedName>
        <fullName evidence="1">Uncharacterized protein</fullName>
    </submittedName>
</protein>
<dbReference type="HOGENOM" id="CLU_1291805_0_0_1"/>